<dbReference type="InterPro" id="IPR004843">
    <property type="entry name" value="Calcineurin-like_PHP"/>
</dbReference>
<comment type="caution">
    <text evidence="2">The sequence shown here is derived from an EMBL/GenBank/DDBJ whole genome shotgun (WGS) entry which is preliminary data.</text>
</comment>
<keyword evidence="3" id="KW-1185">Reference proteome</keyword>
<evidence type="ECO:0000259" key="1">
    <source>
        <dbReference type="Pfam" id="PF00149"/>
    </source>
</evidence>
<proteinExistence type="predicted"/>
<dbReference type="Proteomes" id="UP001500840">
    <property type="component" value="Unassembled WGS sequence"/>
</dbReference>
<gene>
    <name evidence="2" type="ORF">GCM10023156_12930</name>
</gene>
<evidence type="ECO:0000313" key="3">
    <source>
        <dbReference type="Proteomes" id="UP001500840"/>
    </source>
</evidence>
<evidence type="ECO:0000313" key="2">
    <source>
        <dbReference type="EMBL" id="GAA4448984.1"/>
    </source>
</evidence>
<dbReference type="InterPro" id="IPR050126">
    <property type="entry name" value="Ap4A_hydrolase"/>
</dbReference>
<reference evidence="3" key="1">
    <citation type="journal article" date="2019" name="Int. J. Syst. Evol. Microbiol.">
        <title>The Global Catalogue of Microorganisms (GCM) 10K type strain sequencing project: providing services to taxonomists for standard genome sequencing and annotation.</title>
        <authorList>
            <consortium name="The Broad Institute Genomics Platform"/>
            <consortium name="The Broad Institute Genome Sequencing Center for Infectious Disease"/>
            <person name="Wu L."/>
            <person name="Ma J."/>
        </authorList>
    </citation>
    <scope>NUCLEOTIDE SEQUENCE [LARGE SCALE GENOMIC DNA]</scope>
    <source>
        <strain evidence="3">JCM 17759</strain>
    </source>
</reference>
<dbReference type="Gene3D" id="3.60.21.10">
    <property type="match status" value="1"/>
</dbReference>
<dbReference type="SUPFAM" id="SSF56300">
    <property type="entry name" value="Metallo-dependent phosphatases"/>
    <property type="match status" value="1"/>
</dbReference>
<feature type="domain" description="Calcineurin-like phosphoesterase" evidence="1">
    <location>
        <begin position="3"/>
        <end position="178"/>
    </location>
</feature>
<dbReference type="RefSeq" id="WP_339941338.1">
    <property type="nucleotide sequence ID" value="NZ_BAABGA010000017.1"/>
</dbReference>
<protein>
    <submittedName>
        <fullName evidence="2">Metallophosphoesterase family protein</fullName>
    </submittedName>
</protein>
<dbReference type="PANTHER" id="PTHR42850:SF4">
    <property type="entry name" value="ZINC-DEPENDENT ENDOPOLYPHOSPHATASE"/>
    <property type="match status" value="1"/>
</dbReference>
<accession>A0ABP8MG95</accession>
<name>A0ABP8MG95_9BACT</name>
<dbReference type="PANTHER" id="PTHR42850">
    <property type="entry name" value="METALLOPHOSPHOESTERASE"/>
    <property type="match status" value="1"/>
</dbReference>
<dbReference type="EMBL" id="BAABGA010000017">
    <property type="protein sequence ID" value="GAA4448984.1"/>
    <property type="molecule type" value="Genomic_DNA"/>
</dbReference>
<sequence length="229" mass="26238">MPRLLAIGDIHGCYKALVTLETFVEITPEDTIVTLGDYVDRGPDSRRVLDWLISKDKTHKLIPLRGNHDLMMAQSRNNQDHYDRWLGLGGYAALCSYSPNGKADAGTLENVPQSHWNFLSNRVLPYYESDHFIFVHASYDPDVPMSEQEDYFLYWEKFSYQPRHASGKVVVCGHTSQKSGYPIRTDNAICIDTRAYGSGWLSCLDVESKRLWQANQFGETRKFFLDDVC</sequence>
<dbReference type="Pfam" id="PF00149">
    <property type="entry name" value="Metallophos"/>
    <property type="match status" value="1"/>
</dbReference>
<organism evidence="2 3">
    <name type="scientific">Novipirellula rosea</name>
    <dbReference type="NCBI Taxonomy" id="1031540"/>
    <lineage>
        <taxon>Bacteria</taxon>
        <taxon>Pseudomonadati</taxon>
        <taxon>Planctomycetota</taxon>
        <taxon>Planctomycetia</taxon>
        <taxon>Pirellulales</taxon>
        <taxon>Pirellulaceae</taxon>
        <taxon>Novipirellula</taxon>
    </lineage>
</organism>
<dbReference type="CDD" id="cd00144">
    <property type="entry name" value="MPP_PPP_family"/>
    <property type="match status" value="1"/>
</dbReference>
<dbReference type="InterPro" id="IPR029052">
    <property type="entry name" value="Metallo-depent_PP-like"/>
</dbReference>